<accession>A0A0F9V465</accession>
<reference evidence="1" key="1">
    <citation type="journal article" date="2015" name="Nature">
        <title>Complex archaea that bridge the gap between prokaryotes and eukaryotes.</title>
        <authorList>
            <person name="Spang A."/>
            <person name="Saw J.H."/>
            <person name="Jorgensen S.L."/>
            <person name="Zaremba-Niedzwiedzka K."/>
            <person name="Martijn J."/>
            <person name="Lind A.E."/>
            <person name="van Eijk R."/>
            <person name="Schleper C."/>
            <person name="Guy L."/>
            <person name="Ettema T.J."/>
        </authorList>
    </citation>
    <scope>NUCLEOTIDE SEQUENCE</scope>
</reference>
<name>A0A0F9V465_9ZZZZ</name>
<comment type="caution">
    <text evidence="1">The sequence shown here is derived from an EMBL/GenBank/DDBJ whole genome shotgun (WGS) entry which is preliminary data.</text>
</comment>
<evidence type="ECO:0000313" key="1">
    <source>
        <dbReference type="EMBL" id="KKN60698.1"/>
    </source>
</evidence>
<gene>
    <name evidence="1" type="ORF">LCGC14_0528970</name>
</gene>
<sequence>MPDDLPAAYRILEVRRLSARQAWHEPSAKKERVDKAGAAIKDCIQRIGYAEALWVAEELAFEFGVWWDTEKTSLMISLSDLQLIAFASALLAHREIVYAQYTKRQGKKNGKKTKTSRPKNG</sequence>
<protein>
    <submittedName>
        <fullName evidence="1">Uncharacterized protein</fullName>
    </submittedName>
</protein>
<proteinExistence type="predicted"/>
<dbReference type="EMBL" id="LAZR01000685">
    <property type="protein sequence ID" value="KKN60698.1"/>
    <property type="molecule type" value="Genomic_DNA"/>
</dbReference>
<dbReference type="AlphaFoldDB" id="A0A0F9V465"/>
<organism evidence="1">
    <name type="scientific">marine sediment metagenome</name>
    <dbReference type="NCBI Taxonomy" id="412755"/>
    <lineage>
        <taxon>unclassified sequences</taxon>
        <taxon>metagenomes</taxon>
        <taxon>ecological metagenomes</taxon>
    </lineage>
</organism>